<dbReference type="GO" id="GO:0006878">
    <property type="term" value="P:intracellular copper ion homeostasis"/>
    <property type="evidence" value="ECO:0007669"/>
    <property type="project" value="InterPro"/>
</dbReference>
<proteinExistence type="predicted"/>
<keyword evidence="2" id="KW-1185">Reference proteome</keyword>
<protein>
    <submittedName>
        <fullName evidence="1">Copper resistance protein B</fullName>
    </submittedName>
</protein>
<evidence type="ECO:0000313" key="1">
    <source>
        <dbReference type="EMBL" id="ALC16634.1"/>
    </source>
</evidence>
<dbReference type="KEGG" id="des:DSOUD_1862"/>
<dbReference type="AlphaFoldDB" id="A0A0M4D1G4"/>
<dbReference type="PATRIC" id="fig|1603606.3.peg.2018"/>
<accession>A0A0M4D1G4</accession>
<dbReference type="GO" id="GO:0009279">
    <property type="term" value="C:cell outer membrane"/>
    <property type="evidence" value="ECO:0007669"/>
    <property type="project" value="InterPro"/>
</dbReference>
<dbReference type="InterPro" id="IPR007939">
    <property type="entry name" value="Cu-R_B_prcur"/>
</dbReference>
<dbReference type="GO" id="GO:0005507">
    <property type="term" value="F:copper ion binding"/>
    <property type="evidence" value="ECO:0007669"/>
    <property type="project" value="InterPro"/>
</dbReference>
<dbReference type="Proteomes" id="UP000057158">
    <property type="component" value="Chromosome"/>
</dbReference>
<dbReference type="STRING" id="1603606.DSOUD_1862"/>
<evidence type="ECO:0000313" key="2">
    <source>
        <dbReference type="Proteomes" id="UP000057158"/>
    </source>
</evidence>
<gene>
    <name evidence="1" type="ORF">DSOUD_1862</name>
</gene>
<organism evidence="1 2">
    <name type="scientific">Desulfuromonas soudanensis</name>
    <dbReference type="NCBI Taxonomy" id="1603606"/>
    <lineage>
        <taxon>Bacteria</taxon>
        <taxon>Pseudomonadati</taxon>
        <taxon>Thermodesulfobacteriota</taxon>
        <taxon>Desulfuromonadia</taxon>
        <taxon>Desulfuromonadales</taxon>
        <taxon>Desulfuromonadaceae</taxon>
        <taxon>Desulfuromonas</taxon>
    </lineage>
</organism>
<reference evidence="1 2" key="1">
    <citation type="submission" date="2015-07" db="EMBL/GenBank/DDBJ databases">
        <title>Isolation and Genomic Characterization of a Novel Halophilic Metal-Reducing Deltaproteobacterium from the Deep Subsurface.</title>
        <authorList>
            <person name="Badalamenti J.P."/>
            <person name="Summers Z.M."/>
            <person name="Gralnick J.A."/>
            <person name="Bond D.R."/>
        </authorList>
    </citation>
    <scope>NUCLEOTIDE SEQUENCE [LARGE SCALE GENOMIC DNA]</scope>
    <source>
        <strain evidence="1 2">WTL</strain>
    </source>
</reference>
<dbReference type="EMBL" id="CP010802">
    <property type="protein sequence ID" value="ALC16634.1"/>
    <property type="molecule type" value="Genomic_DNA"/>
</dbReference>
<sequence>MEGGILMKITARAVLIAVSLLAFELPVLGEETSTPSGAPPGWPDPIEDSGIHSLVLVDQLEYWGSDEQDALRWDLISWVGGDYHRLWIKTEGEVLTAGAGGELELFDLQYGRLIAPFWDLLVGAGYQRVWGPGSDPDHLYAVVGVQGLAPQWFEVDANLRLSEKGDLSADLEAEYDLLLTQRLVLQPRFETSLALQEVEEFGVGEGFNAVRLGARLRYEIRREFAPYIGVTWNRKLGDTADLAREEGEDVEDFSLIAGVRLWF</sequence>
<name>A0A0M4D1G4_9BACT</name>
<dbReference type="Pfam" id="PF05275">
    <property type="entry name" value="CopB"/>
    <property type="match status" value="1"/>
</dbReference>